<reference evidence="3 4" key="1">
    <citation type="submission" date="2020-08" db="EMBL/GenBank/DDBJ databases">
        <title>Genomic Encyclopedia of Type Strains, Phase IV (KMG-IV): sequencing the most valuable type-strain genomes for metagenomic binning, comparative biology and taxonomic classification.</title>
        <authorList>
            <person name="Goeker M."/>
        </authorList>
    </citation>
    <scope>NUCLEOTIDE SEQUENCE [LARGE SCALE GENOMIC DNA]</scope>
    <source>
        <strain evidence="3 4">DSM 23240</strain>
    </source>
</reference>
<dbReference type="SUPFAM" id="SSF52540">
    <property type="entry name" value="P-loop containing nucleoside triphosphate hydrolases"/>
    <property type="match status" value="1"/>
</dbReference>
<keyword evidence="2" id="KW-0067">ATP-binding</keyword>
<evidence type="ECO:0000313" key="4">
    <source>
        <dbReference type="Proteomes" id="UP000571084"/>
    </source>
</evidence>
<dbReference type="Proteomes" id="UP000571084">
    <property type="component" value="Unassembled WGS sequence"/>
</dbReference>
<dbReference type="EMBL" id="JACHHQ010000002">
    <property type="protein sequence ID" value="MBB5199298.1"/>
    <property type="molecule type" value="Genomic_DNA"/>
</dbReference>
<comment type="caution">
    <text evidence="3">The sequence shown here is derived from an EMBL/GenBank/DDBJ whole genome shotgun (WGS) entry which is preliminary data.</text>
</comment>
<dbReference type="InterPro" id="IPR037257">
    <property type="entry name" value="T2SS_E_N_sf"/>
</dbReference>
<organism evidence="3 4">
    <name type="scientific">Glaciimonas immobilis</name>
    <dbReference type="NCBI Taxonomy" id="728004"/>
    <lineage>
        <taxon>Bacteria</taxon>
        <taxon>Pseudomonadati</taxon>
        <taxon>Pseudomonadota</taxon>
        <taxon>Betaproteobacteria</taxon>
        <taxon>Burkholderiales</taxon>
        <taxon>Oxalobacteraceae</taxon>
        <taxon>Glaciimonas</taxon>
    </lineage>
</organism>
<evidence type="ECO:0000256" key="1">
    <source>
        <dbReference type="ARBA" id="ARBA00022741"/>
    </source>
</evidence>
<accession>A0A840RQN2</accession>
<dbReference type="InterPro" id="IPR027417">
    <property type="entry name" value="P-loop_NTPase"/>
</dbReference>
<protein>
    <submittedName>
        <fullName evidence="3">Chain length determinant protein tyrosine kinase EpsG</fullName>
    </submittedName>
</protein>
<dbReference type="CDD" id="cd05387">
    <property type="entry name" value="BY-kinase"/>
    <property type="match status" value="1"/>
</dbReference>
<dbReference type="SUPFAM" id="SSF160246">
    <property type="entry name" value="EspE N-terminal domain-like"/>
    <property type="match status" value="1"/>
</dbReference>
<dbReference type="InterPro" id="IPR050445">
    <property type="entry name" value="Bact_polysacc_biosynth/exp"/>
</dbReference>
<evidence type="ECO:0000256" key="2">
    <source>
        <dbReference type="ARBA" id="ARBA00022840"/>
    </source>
</evidence>
<keyword evidence="3" id="KW-0808">Transferase</keyword>
<keyword evidence="4" id="KW-1185">Reference proteome</keyword>
<name>A0A840RQN2_9BURK</name>
<dbReference type="GO" id="GO:0016301">
    <property type="term" value="F:kinase activity"/>
    <property type="evidence" value="ECO:0007669"/>
    <property type="project" value="UniProtKB-KW"/>
</dbReference>
<dbReference type="PANTHER" id="PTHR32309:SF31">
    <property type="entry name" value="CAPSULAR EXOPOLYSACCHARIDE FAMILY"/>
    <property type="match status" value="1"/>
</dbReference>
<dbReference type="AlphaFoldDB" id="A0A840RQN2"/>
<dbReference type="Gene3D" id="3.40.50.300">
    <property type="entry name" value="P-loop containing nucleotide triphosphate hydrolases"/>
    <property type="match status" value="1"/>
</dbReference>
<keyword evidence="1" id="KW-0547">Nucleotide-binding</keyword>
<proteinExistence type="predicted"/>
<dbReference type="RefSeq" id="WP_168055183.1">
    <property type="nucleotide sequence ID" value="NZ_JAAOZT010000006.1"/>
</dbReference>
<keyword evidence="3" id="KW-0418">Kinase</keyword>
<dbReference type="InterPro" id="IPR005702">
    <property type="entry name" value="Wzc-like_C"/>
</dbReference>
<dbReference type="PANTHER" id="PTHR32309">
    <property type="entry name" value="TYROSINE-PROTEIN KINASE"/>
    <property type="match status" value="1"/>
</dbReference>
<sequence>MTNPVTSIIGSAAPITKDANIGSMLVKQGKITHEQAERVRHLQNEEGLRFGDAAIRLGLVCASDIQQIRAHQLDYPFHAVNSGTYPPPLTAASQPFSAEVEMLRNLRDQLMQRWFATGHKKLAIVTVNPGDGTSMLAANLSVVFSQLGNPTLLVDANLRHPRQHKIFSLDGRRGLSEALAGHAGLDLLIRAETFLDLSILPAGSSVPNPQQLLNRSAFGVLNERLCDCFDIILYDTPAFLSATDCLTIASRAGGALLVVRKNHTRVADLTVFSGQLRRSGTEIVGSVMVSF</sequence>
<gene>
    <name evidence="3" type="ORF">HNR39_001125</name>
</gene>
<evidence type="ECO:0000313" key="3">
    <source>
        <dbReference type="EMBL" id="MBB5199298.1"/>
    </source>
</evidence>